<dbReference type="RefSeq" id="WP_151159682.1">
    <property type="nucleotide sequence ID" value="NZ_JACHIL010000003.1"/>
</dbReference>
<evidence type="ECO:0000256" key="1">
    <source>
        <dbReference type="SAM" id="SignalP"/>
    </source>
</evidence>
<dbReference type="EMBL" id="JACHIL010000003">
    <property type="protein sequence ID" value="MBB5091701.1"/>
    <property type="molecule type" value="Genomic_DNA"/>
</dbReference>
<gene>
    <name evidence="3" type="ORF">HNQ68_002242</name>
</gene>
<dbReference type="SUPFAM" id="SSF51556">
    <property type="entry name" value="Metallo-dependent hydrolases"/>
    <property type="match status" value="1"/>
</dbReference>
<dbReference type="PANTHER" id="PTHR22642">
    <property type="entry name" value="IMIDAZOLONEPROPIONASE"/>
    <property type="match status" value="1"/>
</dbReference>
<dbReference type="Pfam" id="PF07969">
    <property type="entry name" value="Amidohydro_3"/>
    <property type="match status" value="1"/>
</dbReference>
<name>A0A7W8AJU5_9HYPH</name>
<keyword evidence="4" id="KW-1185">Reference proteome</keyword>
<dbReference type="PANTHER" id="PTHR22642:SF21">
    <property type="entry name" value="PERIPLASMIC PROTEIN"/>
    <property type="match status" value="1"/>
</dbReference>
<protein>
    <recommendedName>
        <fullName evidence="2">Amidohydrolase 3 domain-containing protein</fullName>
    </recommendedName>
</protein>
<comment type="caution">
    <text evidence="3">The sequence shown here is derived from an EMBL/GenBank/DDBJ whole genome shotgun (WGS) entry which is preliminary data.</text>
</comment>
<evidence type="ECO:0000313" key="3">
    <source>
        <dbReference type="EMBL" id="MBB5091701.1"/>
    </source>
</evidence>
<feature type="signal peptide" evidence="1">
    <location>
        <begin position="1"/>
        <end position="24"/>
    </location>
</feature>
<proteinExistence type="predicted"/>
<dbReference type="Proteomes" id="UP000531231">
    <property type="component" value="Unassembled WGS sequence"/>
</dbReference>
<reference evidence="3 4" key="1">
    <citation type="submission" date="2020-08" db="EMBL/GenBank/DDBJ databases">
        <title>Genomic Encyclopedia of Type Strains, Phase IV (KMG-IV): sequencing the most valuable type-strain genomes for metagenomic binning, comparative biology and taxonomic classification.</title>
        <authorList>
            <person name="Goeker M."/>
        </authorList>
    </citation>
    <scope>NUCLEOTIDE SEQUENCE [LARGE SCALE GENOMIC DNA]</scope>
    <source>
        <strain evidence="3 4">DSM 25620</strain>
    </source>
</reference>
<evidence type="ECO:0000313" key="4">
    <source>
        <dbReference type="Proteomes" id="UP000531231"/>
    </source>
</evidence>
<evidence type="ECO:0000259" key="2">
    <source>
        <dbReference type="Pfam" id="PF07969"/>
    </source>
</evidence>
<accession>A0A7W8AJU5</accession>
<dbReference type="SUPFAM" id="SSF51338">
    <property type="entry name" value="Composite domain of metallo-dependent hydrolases"/>
    <property type="match status" value="1"/>
</dbReference>
<dbReference type="CDD" id="cd01300">
    <property type="entry name" value="YtcJ_like"/>
    <property type="match status" value="1"/>
</dbReference>
<dbReference type="AlphaFoldDB" id="A0A7W8AJU5"/>
<feature type="chain" id="PRO_5031255918" description="Amidohydrolase 3 domain-containing protein" evidence="1">
    <location>
        <begin position="25"/>
        <end position="564"/>
    </location>
</feature>
<organism evidence="3 4">
    <name type="scientific">Pseudochrobactrum saccharolyticum</name>
    <dbReference type="NCBI Taxonomy" id="354352"/>
    <lineage>
        <taxon>Bacteria</taxon>
        <taxon>Pseudomonadati</taxon>
        <taxon>Pseudomonadota</taxon>
        <taxon>Alphaproteobacteria</taxon>
        <taxon>Hyphomicrobiales</taxon>
        <taxon>Brucellaceae</taxon>
        <taxon>Pseudochrobactrum</taxon>
    </lineage>
</organism>
<dbReference type="Gene3D" id="2.30.40.10">
    <property type="entry name" value="Urease, subunit C, domain 1"/>
    <property type="match status" value="1"/>
</dbReference>
<keyword evidence="1" id="KW-0732">Signal</keyword>
<dbReference type="InterPro" id="IPR011059">
    <property type="entry name" value="Metal-dep_hydrolase_composite"/>
</dbReference>
<dbReference type="InterPro" id="IPR032466">
    <property type="entry name" value="Metal_Hydrolase"/>
</dbReference>
<sequence>MRSVLKTTPLIFAGLAALMNPAAANDANLILYNGNIITMNENQPAATALAISGNHILAVGDDTLAEKFSTDKTRRIDLQGKTVIPGLVDTHIHAIRGGQTYTSETYWYNETKLSDALKTLQEAAAGKQPDQWVAVVGSWLPEQFEENRAPTVAERSKAVPDHPVYVQYLYDYALLNEKGIETLKLNEAEPVLPQGIQVERDANGKATGKLLGHIGSYNALFAKMMPADSQQQLQSMQEFFSALNSAGMTGFIDPSAGPSSAYENLFALQMDGKLTLRAGYRIPAMQSGTEAEWFKNLMAFRQPYYDTGMVSFLGIGESIVAAMNDGVQMGPGFTSPQAAKDELRKVAQFAAQRRIPLEIHAYTDDAASDILTVFEDVNRAYPLQDLRWSLAHLNTGSEATLERMKKLGLSYTVQMGPYFEGPAILKANGEDIAAKSPPTRAAIDKNILVAGGTDSTRIGIYGIWQAIEYHVTGRSLGGVIQKAEDQLLSREEALALYTKNAAWIGFAEQNRGTLETGKQADLAVLDQPYLTVPAEEIDKIRSVLTIVDGKIVHENLTETPAAAQ</sequence>
<dbReference type="Gene3D" id="3.10.310.70">
    <property type="match status" value="1"/>
</dbReference>
<feature type="domain" description="Amidohydrolase 3" evidence="2">
    <location>
        <begin position="76"/>
        <end position="553"/>
    </location>
</feature>
<dbReference type="InterPro" id="IPR033932">
    <property type="entry name" value="YtcJ-like"/>
</dbReference>
<dbReference type="Gene3D" id="3.20.20.140">
    <property type="entry name" value="Metal-dependent hydrolases"/>
    <property type="match status" value="1"/>
</dbReference>
<dbReference type="GO" id="GO:0016810">
    <property type="term" value="F:hydrolase activity, acting on carbon-nitrogen (but not peptide) bonds"/>
    <property type="evidence" value="ECO:0007669"/>
    <property type="project" value="InterPro"/>
</dbReference>
<dbReference type="InterPro" id="IPR013108">
    <property type="entry name" value="Amidohydro_3"/>
</dbReference>